<sequence>MGRWGEESQSATVLATDLKLSTQKHLVRCFAPLNCTTALSTQHFIPHFTLSTQLLAHRYAEPRNSTVNSTLHPHFTLSTQHSALRNTQHSALRNTQHLETLSTQKYVRN</sequence>
<reference evidence="1 2" key="1">
    <citation type="journal article" date="2016" name="Genome Announc.">
        <title>Draft Genome Sequence of the Thermotolerant Cyanobacterium Desertifilum sp. IPPAS B-1220.</title>
        <authorList>
            <person name="Mironov K.S."/>
            <person name="Sinetova M.A."/>
            <person name="Bolatkhan K."/>
            <person name="Zayadan B.K."/>
            <person name="Ustinova V.V."/>
            <person name="Kupriyanova E.V."/>
            <person name="Skrypnik A.N."/>
            <person name="Gogoleva N.E."/>
            <person name="Gogolev Y.V."/>
            <person name="Los D.A."/>
        </authorList>
    </citation>
    <scope>NUCLEOTIDE SEQUENCE [LARGE SCALE GENOMIC DNA]</scope>
    <source>
        <strain evidence="1 2">IPPAS B-1220</strain>
    </source>
</reference>
<accession>A0ACD5GVQ9</accession>
<protein>
    <submittedName>
        <fullName evidence="1">Uncharacterized protein</fullName>
    </submittedName>
</protein>
<organism evidence="1 2">
    <name type="scientific">Desertifilum tharense IPPAS B-1220</name>
    <dbReference type="NCBI Taxonomy" id="1781255"/>
    <lineage>
        <taxon>Bacteria</taxon>
        <taxon>Bacillati</taxon>
        <taxon>Cyanobacteriota</taxon>
        <taxon>Cyanophyceae</taxon>
        <taxon>Desertifilales</taxon>
        <taxon>Desertifilaceae</taxon>
        <taxon>Desertifilum</taxon>
    </lineage>
</organism>
<gene>
    <name evidence="1" type="ORF">BH720_003260</name>
</gene>
<keyword evidence="2" id="KW-1185">Reference proteome</keyword>
<evidence type="ECO:0000313" key="2">
    <source>
        <dbReference type="Proteomes" id="UP000095472"/>
    </source>
</evidence>
<proteinExistence type="predicted"/>
<evidence type="ECO:0000313" key="1">
    <source>
        <dbReference type="EMBL" id="XPM64938.1"/>
    </source>
</evidence>
<name>A0ACD5GVQ9_9CYAN</name>
<dbReference type="Proteomes" id="UP000095472">
    <property type="component" value="Chromosome"/>
</dbReference>
<dbReference type="EMBL" id="CP182909">
    <property type="protein sequence ID" value="XPM64938.1"/>
    <property type="molecule type" value="Genomic_DNA"/>
</dbReference>